<keyword evidence="2 6" id="KW-0812">Transmembrane</keyword>
<organism evidence="7 8">
    <name type="scientific">Cellulomonas aerilata</name>
    <dbReference type="NCBI Taxonomy" id="515326"/>
    <lineage>
        <taxon>Bacteria</taxon>
        <taxon>Bacillati</taxon>
        <taxon>Actinomycetota</taxon>
        <taxon>Actinomycetes</taxon>
        <taxon>Micrococcales</taxon>
        <taxon>Cellulomonadaceae</taxon>
        <taxon>Cellulomonas</taxon>
    </lineage>
</organism>
<dbReference type="GO" id="GO:0015499">
    <property type="term" value="F:formate transmembrane transporter activity"/>
    <property type="evidence" value="ECO:0007669"/>
    <property type="project" value="TreeGrafter"/>
</dbReference>
<keyword evidence="4 6" id="KW-0472">Membrane</keyword>
<dbReference type="AlphaFoldDB" id="A0A512DCL7"/>
<evidence type="ECO:0000313" key="8">
    <source>
        <dbReference type="Proteomes" id="UP000321181"/>
    </source>
</evidence>
<dbReference type="GO" id="GO:0005886">
    <property type="term" value="C:plasma membrane"/>
    <property type="evidence" value="ECO:0007669"/>
    <property type="project" value="TreeGrafter"/>
</dbReference>
<dbReference type="InterPro" id="IPR000292">
    <property type="entry name" value="For/NO2_transpt"/>
</dbReference>
<dbReference type="OrthoDB" id="3374311at2"/>
<evidence type="ECO:0000313" key="7">
    <source>
        <dbReference type="EMBL" id="GEO34221.1"/>
    </source>
</evidence>
<sequence length="274" mass="29038">METPQDAAEHPVDREDDEASTEDKDTALDRVILEGRPRLHRSTADLLATGTVAGVEVGFGVLALLTVEHLTGSTLLGALAFSVGLIALRLGHSELFTEGFHIPVMVVAAKEATVAQLLRLWAGTLVGNLAGGWVLAWLVATGLPDLHETAGASAREFTAALDGRAFVLAVLAGGAITLLTRMQQGTEDDVARIVAAVAIAFVIVGTGLLHSVLDTLIIFVALHAQQPGISYGTWLPWFGFVVAGNLVGGLVLTTMLRLIRSRERIEQWRAAADR</sequence>
<name>A0A512DCL7_9CELL</name>
<feature type="transmembrane region" description="Helical" evidence="6">
    <location>
        <begin position="234"/>
        <end position="259"/>
    </location>
</feature>
<keyword evidence="8" id="KW-1185">Reference proteome</keyword>
<feature type="transmembrane region" description="Helical" evidence="6">
    <location>
        <begin position="120"/>
        <end position="143"/>
    </location>
</feature>
<dbReference type="Proteomes" id="UP000321181">
    <property type="component" value="Unassembled WGS sequence"/>
</dbReference>
<dbReference type="InterPro" id="IPR023271">
    <property type="entry name" value="Aquaporin-like"/>
</dbReference>
<gene>
    <name evidence="7" type="ORF">CAE01nite_19460</name>
</gene>
<dbReference type="PANTHER" id="PTHR30520:SF2">
    <property type="entry name" value="INNER MEMBRANE PROTEIN YFDC"/>
    <property type="match status" value="1"/>
</dbReference>
<evidence type="ECO:0000256" key="6">
    <source>
        <dbReference type="SAM" id="Phobius"/>
    </source>
</evidence>
<comment type="caution">
    <text evidence="7">The sequence shown here is derived from an EMBL/GenBank/DDBJ whole genome shotgun (WGS) entry which is preliminary data.</text>
</comment>
<feature type="transmembrane region" description="Helical" evidence="6">
    <location>
        <begin position="46"/>
        <end position="67"/>
    </location>
</feature>
<evidence type="ECO:0000256" key="4">
    <source>
        <dbReference type="ARBA" id="ARBA00023136"/>
    </source>
</evidence>
<dbReference type="EMBL" id="BJYY01000013">
    <property type="protein sequence ID" value="GEO34221.1"/>
    <property type="molecule type" value="Genomic_DNA"/>
</dbReference>
<protein>
    <submittedName>
        <fullName evidence="7">Formate transporter</fullName>
    </submittedName>
</protein>
<dbReference type="RefSeq" id="WP_146903400.1">
    <property type="nucleotide sequence ID" value="NZ_BAAARM010000003.1"/>
</dbReference>
<dbReference type="PANTHER" id="PTHR30520">
    <property type="entry name" value="FORMATE TRANSPORTER-RELATED"/>
    <property type="match status" value="1"/>
</dbReference>
<evidence type="ECO:0000256" key="3">
    <source>
        <dbReference type="ARBA" id="ARBA00022989"/>
    </source>
</evidence>
<feature type="region of interest" description="Disordered" evidence="5">
    <location>
        <begin position="1"/>
        <end position="24"/>
    </location>
</feature>
<feature type="transmembrane region" description="Helical" evidence="6">
    <location>
        <begin position="193"/>
        <end position="222"/>
    </location>
</feature>
<accession>A0A512DCL7</accession>
<evidence type="ECO:0000256" key="2">
    <source>
        <dbReference type="ARBA" id="ARBA00022692"/>
    </source>
</evidence>
<feature type="transmembrane region" description="Helical" evidence="6">
    <location>
        <begin position="163"/>
        <end position="181"/>
    </location>
</feature>
<proteinExistence type="predicted"/>
<dbReference type="Pfam" id="PF01226">
    <property type="entry name" value="Form_Nir_trans"/>
    <property type="match status" value="1"/>
</dbReference>
<feature type="transmembrane region" description="Helical" evidence="6">
    <location>
        <begin position="73"/>
        <end position="91"/>
    </location>
</feature>
<dbReference type="Gene3D" id="1.20.1080.10">
    <property type="entry name" value="Glycerol uptake facilitator protein"/>
    <property type="match status" value="1"/>
</dbReference>
<evidence type="ECO:0000256" key="1">
    <source>
        <dbReference type="ARBA" id="ARBA00004141"/>
    </source>
</evidence>
<evidence type="ECO:0000256" key="5">
    <source>
        <dbReference type="SAM" id="MobiDB-lite"/>
    </source>
</evidence>
<reference evidence="7 8" key="1">
    <citation type="submission" date="2019-07" db="EMBL/GenBank/DDBJ databases">
        <title>Whole genome shotgun sequence of Cellulomonas aerilata NBRC 106308.</title>
        <authorList>
            <person name="Hosoyama A."/>
            <person name="Uohara A."/>
            <person name="Ohji S."/>
            <person name="Ichikawa N."/>
        </authorList>
    </citation>
    <scope>NUCLEOTIDE SEQUENCE [LARGE SCALE GENOMIC DNA]</scope>
    <source>
        <strain evidence="7 8">NBRC 106308</strain>
    </source>
</reference>
<comment type="subcellular location">
    <subcellularLocation>
        <location evidence="1">Membrane</location>
        <topology evidence="1">Multi-pass membrane protein</topology>
    </subcellularLocation>
</comment>
<keyword evidence="3 6" id="KW-1133">Transmembrane helix</keyword>